<evidence type="ECO:0000313" key="1">
    <source>
        <dbReference type="EMBL" id="KAH9309235.1"/>
    </source>
</evidence>
<dbReference type="EMBL" id="JAHRHJ020000007">
    <property type="protein sequence ID" value="KAH9309235.1"/>
    <property type="molecule type" value="Genomic_DNA"/>
</dbReference>
<comment type="caution">
    <text evidence="1">The sequence shown here is derived from an EMBL/GenBank/DDBJ whole genome shotgun (WGS) entry which is preliminary data.</text>
</comment>
<reference evidence="1 2" key="1">
    <citation type="journal article" date="2021" name="Nat. Plants">
        <title>The Taxus genome provides insights into paclitaxel biosynthesis.</title>
        <authorList>
            <person name="Xiong X."/>
            <person name="Gou J."/>
            <person name="Liao Q."/>
            <person name="Li Y."/>
            <person name="Zhou Q."/>
            <person name="Bi G."/>
            <person name="Li C."/>
            <person name="Du R."/>
            <person name="Wang X."/>
            <person name="Sun T."/>
            <person name="Guo L."/>
            <person name="Liang H."/>
            <person name="Lu P."/>
            <person name="Wu Y."/>
            <person name="Zhang Z."/>
            <person name="Ro D.K."/>
            <person name="Shang Y."/>
            <person name="Huang S."/>
            <person name="Yan J."/>
        </authorList>
    </citation>
    <scope>NUCLEOTIDE SEQUENCE [LARGE SCALE GENOMIC DNA]</scope>
    <source>
        <strain evidence="1">Ta-2019</strain>
    </source>
</reference>
<gene>
    <name evidence="1" type="ORF">KI387_037146</name>
</gene>
<sequence>LSMDYSDSPIPSQLGFPINMVDANTNDIVVNADENFTDDAEEVDEDVDEVVDKAIAD</sequence>
<protein>
    <submittedName>
        <fullName evidence="1">Uncharacterized protein</fullName>
    </submittedName>
</protein>
<accession>A0AA38FSK0</accession>
<feature type="non-terminal residue" evidence="1">
    <location>
        <position position="1"/>
    </location>
</feature>
<feature type="non-terminal residue" evidence="1">
    <location>
        <position position="57"/>
    </location>
</feature>
<proteinExistence type="predicted"/>
<evidence type="ECO:0000313" key="2">
    <source>
        <dbReference type="Proteomes" id="UP000824469"/>
    </source>
</evidence>
<dbReference type="Proteomes" id="UP000824469">
    <property type="component" value="Unassembled WGS sequence"/>
</dbReference>
<keyword evidence="2" id="KW-1185">Reference proteome</keyword>
<dbReference type="AlphaFoldDB" id="A0AA38FSK0"/>
<name>A0AA38FSK0_TAXCH</name>
<organism evidence="1 2">
    <name type="scientific">Taxus chinensis</name>
    <name type="common">Chinese yew</name>
    <name type="synonym">Taxus wallichiana var. chinensis</name>
    <dbReference type="NCBI Taxonomy" id="29808"/>
    <lineage>
        <taxon>Eukaryota</taxon>
        <taxon>Viridiplantae</taxon>
        <taxon>Streptophyta</taxon>
        <taxon>Embryophyta</taxon>
        <taxon>Tracheophyta</taxon>
        <taxon>Spermatophyta</taxon>
        <taxon>Pinopsida</taxon>
        <taxon>Pinidae</taxon>
        <taxon>Conifers II</taxon>
        <taxon>Cupressales</taxon>
        <taxon>Taxaceae</taxon>
        <taxon>Taxus</taxon>
    </lineage>
</organism>